<evidence type="ECO:0000313" key="1">
    <source>
        <dbReference type="EMBL" id="KAK7095049.1"/>
    </source>
</evidence>
<sequence>MRLTTRLWVTQPKVSTEDTASLLGVQKGKQWASAVVEPTHLPPLPPPLSSSSMSPSLRTEILGRNLDRTSLGFPGQARGRLMLWFCPDVSDIGVTALDPLQKLSPVTTVLQGTTTARARLMPRFIAQKRPQLFS</sequence>
<dbReference type="Proteomes" id="UP001374579">
    <property type="component" value="Unassembled WGS sequence"/>
</dbReference>
<proteinExistence type="predicted"/>
<keyword evidence="2" id="KW-1185">Reference proteome</keyword>
<dbReference type="AlphaFoldDB" id="A0AAN9AZJ0"/>
<name>A0AAN9AZJ0_9CAEN</name>
<evidence type="ECO:0000313" key="2">
    <source>
        <dbReference type="Proteomes" id="UP001374579"/>
    </source>
</evidence>
<reference evidence="1 2" key="1">
    <citation type="submission" date="2024-02" db="EMBL/GenBank/DDBJ databases">
        <title>Chromosome-scale genome assembly of the rough periwinkle Littorina saxatilis.</title>
        <authorList>
            <person name="De Jode A."/>
            <person name="Faria R."/>
            <person name="Formenti G."/>
            <person name="Sims Y."/>
            <person name="Smith T.P."/>
            <person name="Tracey A."/>
            <person name="Wood J.M.D."/>
            <person name="Zagrodzka Z.B."/>
            <person name="Johannesson K."/>
            <person name="Butlin R.K."/>
            <person name="Leder E.H."/>
        </authorList>
    </citation>
    <scope>NUCLEOTIDE SEQUENCE [LARGE SCALE GENOMIC DNA]</scope>
    <source>
        <strain evidence="1">Snail1</strain>
        <tissue evidence="1">Muscle</tissue>
    </source>
</reference>
<accession>A0AAN9AZJ0</accession>
<gene>
    <name evidence="1" type="ORF">V1264_006510</name>
</gene>
<protein>
    <submittedName>
        <fullName evidence="1">Uncharacterized protein</fullName>
    </submittedName>
</protein>
<comment type="caution">
    <text evidence="1">The sequence shown here is derived from an EMBL/GenBank/DDBJ whole genome shotgun (WGS) entry which is preliminary data.</text>
</comment>
<organism evidence="1 2">
    <name type="scientific">Littorina saxatilis</name>
    <dbReference type="NCBI Taxonomy" id="31220"/>
    <lineage>
        <taxon>Eukaryota</taxon>
        <taxon>Metazoa</taxon>
        <taxon>Spiralia</taxon>
        <taxon>Lophotrochozoa</taxon>
        <taxon>Mollusca</taxon>
        <taxon>Gastropoda</taxon>
        <taxon>Caenogastropoda</taxon>
        <taxon>Littorinimorpha</taxon>
        <taxon>Littorinoidea</taxon>
        <taxon>Littorinidae</taxon>
        <taxon>Littorina</taxon>
    </lineage>
</organism>
<dbReference type="EMBL" id="JBAMIC010000018">
    <property type="protein sequence ID" value="KAK7095049.1"/>
    <property type="molecule type" value="Genomic_DNA"/>
</dbReference>